<gene>
    <name evidence="1" type="ORF">EOE66_21175</name>
</gene>
<dbReference type="Pfam" id="PF02348">
    <property type="entry name" value="CTP_transf_3"/>
    <property type="match status" value="1"/>
</dbReference>
<keyword evidence="2" id="KW-1185">Reference proteome</keyword>
<evidence type="ECO:0000313" key="1">
    <source>
        <dbReference type="EMBL" id="RVU43451.1"/>
    </source>
</evidence>
<dbReference type="InterPro" id="IPR029044">
    <property type="entry name" value="Nucleotide-diphossugar_trans"/>
</dbReference>
<organism evidence="1 2">
    <name type="scientific">Rubrivivax rivuli</name>
    <dbReference type="NCBI Taxonomy" id="1862385"/>
    <lineage>
        <taxon>Bacteria</taxon>
        <taxon>Pseudomonadati</taxon>
        <taxon>Pseudomonadota</taxon>
        <taxon>Betaproteobacteria</taxon>
        <taxon>Burkholderiales</taxon>
        <taxon>Sphaerotilaceae</taxon>
        <taxon>Rubrivivax</taxon>
    </lineage>
</organism>
<name>A0A437R9J7_9BURK</name>
<accession>A0A437R9J7</accession>
<keyword evidence="1" id="KW-0808">Transferase</keyword>
<reference evidence="1 2" key="1">
    <citation type="submission" date="2019-01" db="EMBL/GenBank/DDBJ databases">
        <authorList>
            <person name="Chen W.-M."/>
        </authorList>
    </citation>
    <scope>NUCLEOTIDE SEQUENCE [LARGE SCALE GENOMIC DNA]</scope>
    <source>
        <strain evidence="1 2">KYPY4</strain>
    </source>
</reference>
<proteinExistence type="predicted"/>
<keyword evidence="1" id="KW-0548">Nucleotidyltransferase</keyword>
<dbReference type="CDD" id="cd02513">
    <property type="entry name" value="CMP-NeuAc_Synthase"/>
    <property type="match status" value="1"/>
</dbReference>
<protein>
    <submittedName>
        <fullName evidence="1">Acylneuraminate cytidylyltransferase family protein</fullName>
    </submittedName>
</protein>
<dbReference type="Gene3D" id="3.90.550.10">
    <property type="entry name" value="Spore Coat Polysaccharide Biosynthesis Protein SpsA, Chain A"/>
    <property type="match status" value="1"/>
</dbReference>
<dbReference type="AlphaFoldDB" id="A0A437R9J7"/>
<dbReference type="PANTHER" id="PTHR21485:SF6">
    <property type="entry name" value="N-ACYLNEURAMINATE CYTIDYLYLTRANSFERASE-RELATED"/>
    <property type="match status" value="1"/>
</dbReference>
<dbReference type="GO" id="GO:0008781">
    <property type="term" value="F:N-acylneuraminate cytidylyltransferase activity"/>
    <property type="evidence" value="ECO:0007669"/>
    <property type="project" value="TreeGrafter"/>
</dbReference>
<dbReference type="InterPro" id="IPR003329">
    <property type="entry name" value="Cytidylyl_trans"/>
</dbReference>
<sequence>MIEGKKVLALVPARRGSKGLPLKNIRPLGGKPLLAWPIEAARQSRHVDRVVISTEDAEFAEIARQAGADVPFLRPAALASDTSPSIDFMVHALETLAAAGEHYDYFVLLEPTSPLTEASDVDAALQALHARQATADSIVGVSALVTEHPAFAVRFNPSGLMEPYAAASFGQLPRRQDIEPLYSLDGSLYISKTEALLRERGFCHQRTLPYVTPRWKSLEVDDIVDFVCIEAVLAHRELILSSQA</sequence>
<dbReference type="Proteomes" id="UP000285575">
    <property type="component" value="Unassembled WGS sequence"/>
</dbReference>
<dbReference type="OrthoDB" id="9805604at2"/>
<dbReference type="SUPFAM" id="SSF53448">
    <property type="entry name" value="Nucleotide-diphospho-sugar transferases"/>
    <property type="match status" value="1"/>
</dbReference>
<dbReference type="InterPro" id="IPR050793">
    <property type="entry name" value="CMP-NeuNAc_synthase"/>
</dbReference>
<dbReference type="RefSeq" id="WP_128230734.1">
    <property type="nucleotide sequence ID" value="NZ_SACR01000007.1"/>
</dbReference>
<dbReference type="EMBL" id="SACR01000007">
    <property type="protein sequence ID" value="RVU43451.1"/>
    <property type="molecule type" value="Genomic_DNA"/>
</dbReference>
<comment type="caution">
    <text evidence="1">The sequence shown here is derived from an EMBL/GenBank/DDBJ whole genome shotgun (WGS) entry which is preliminary data.</text>
</comment>
<dbReference type="PANTHER" id="PTHR21485">
    <property type="entry name" value="HAD SUPERFAMILY MEMBERS CMAS AND KDSC"/>
    <property type="match status" value="1"/>
</dbReference>
<evidence type="ECO:0000313" key="2">
    <source>
        <dbReference type="Proteomes" id="UP000285575"/>
    </source>
</evidence>